<dbReference type="PANTHER" id="PTHR23407:SF1">
    <property type="entry name" value="5-FORMYLTETRAHYDROFOLATE CYCLO-LIGASE"/>
    <property type="match status" value="1"/>
</dbReference>
<evidence type="ECO:0000313" key="5">
    <source>
        <dbReference type="EMBL" id="MVN59602.1"/>
    </source>
</evidence>
<dbReference type="EMBL" id="WPOO01000021">
    <property type="protein sequence ID" value="MVN59602.1"/>
    <property type="molecule type" value="Genomic_DNA"/>
</dbReference>
<keyword evidence="4" id="KW-0460">Magnesium</keyword>
<dbReference type="NCBIfam" id="TIGR02727">
    <property type="entry name" value="MTHFS_bact"/>
    <property type="match status" value="1"/>
</dbReference>
<gene>
    <name evidence="5" type="ORF">GO707_10250</name>
</gene>
<comment type="catalytic activity">
    <reaction evidence="4">
        <text>(6S)-5-formyl-5,6,7,8-tetrahydrofolate + ATP = (6R)-5,10-methenyltetrahydrofolate + ADP + phosphate</text>
        <dbReference type="Rhea" id="RHEA:10488"/>
        <dbReference type="ChEBI" id="CHEBI:30616"/>
        <dbReference type="ChEBI" id="CHEBI:43474"/>
        <dbReference type="ChEBI" id="CHEBI:57455"/>
        <dbReference type="ChEBI" id="CHEBI:57457"/>
        <dbReference type="ChEBI" id="CHEBI:456216"/>
        <dbReference type="EC" id="6.3.3.2"/>
    </reaction>
</comment>
<keyword evidence="2 4" id="KW-0547">Nucleotide-binding</keyword>
<dbReference type="AlphaFoldDB" id="A0A7K1T7M2"/>
<dbReference type="GO" id="GO:0009396">
    <property type="term" value="P:folic acid-containing compound biosynthetic process"/>
    <property type="evidence" value="ECO:0007669"/>
    <property type="project" value="TreeGrafter"/>
</dbReference>
<protein>
    <recommendedName>
        <fullName evidence="4">5-formyltetrahydrofolate cyclo-ligase</fullName>
        <ecNumber evidence="4">6.3.3.2</ecNumber>
    </recommendedName>
</protein>
<evidence type="ECO:0000256" key="3">
    <source>
        <dbReference type="ARBA" id="ARBA00022840"/>
    </source>
</evidence>
<keyword evidence="3 4" id="KW-0067">ATP-binding</keyword>
<dbReference type="PANTHER" id="PTHR23407">
    <property type="entry name" value="ATPASE INHIBITOR/5-FORMYLTETRAHYDROFOLATE CYCLO-LIGASE"/>
    <property type="match status" value="1"/>
</dbReference>
<evidence type="ECO:0000256" key="1">
    <source>
        <dbReference type="ARBA" id="ARBA00010638"/>
    </source>
</evidence>
<comment type="similarity">
    <text evidence="1 4">Belongs to the 5-formyltetrahydrofolate cyclo-ligase family.</text>
</comment>
<comment type="cofactor">
    <cofactor evidence="4">
        <name>Mg(2+)</name>
        <dbReference type="ChEBI" id="CHEBI:18420"/>
    </cofactor>
</comment>
<keyword evidence="5" id="KW-0436">Ligase</keyword>
<dbReference type="Pfam" id="PF01812">
    <property type="entry name" value="5-FTHF_cyc-lig"/>
    <property type="match status" value="1"/>
</dbReference>
<dbReference type="GO" id="GO:0005524">
    <property type="term" value="F:ATP binding"/>
    <property type="evidence" value="ECO:0007669"/>
    <property type="project" value="UniProtKB-KW"/>
</dbReference>
<name>A0A7K1T7M2_9ACTN</name>
<evidence type="ECO:0000256" key="2">
    <source>
        <dbReference type="ARBA" id="ARBA00022741"/>
    </source>
</evidence>
<dbReference type="InterPro" id="IPR037171">
    <property type="entry name" value="NagB/RpiA_transferase-like"/>
</dbReference>
<accession>A0A7K1T7M2</accession>
<dbReference type="EC" id="6.3.3.2" evidence="4"/>
<evidence type="ECO:0000313" key="6">
    <source>
        <dbReference type="Proteomes" id="UP000488839"/>
    </source>
</evidence>
<dbReference type="InterPro" id="IPR002698">
    <property type="entry name" value="FTHF_cligase"/>
</dbReference>
<sequence>MGSNPIISTTEMTRASGDRGPLCFAVSVGGDLGRPLSGAVVGCSWEGGASTVPTRGERKGMSMDATTGKALMRAQFKAVREELSVGERCAIDEAIARNVAALPEFAAADGVFTYLSFGAEVDTRELIQRAWEAGKTVCLPRVVPSTREMRWYAVESFDGLVRSSFGVEEPPDDPSREVRPAVFACPVALVPGLAFDREGFRLGYGGGFYDTFLPAFPGTSIGLIRACQLVDRLSVRDIHDAPVNIVALEQGSAYVAKPAERAVLGRWS</sequence>
<dbReference type="GO" id="GO:0030272">
    <property type="term" value="F:5-formyltetrahydrofolate cyclo-ligase activity"/>
    <property type="evidence" value="ECO:0007669"/>
    <property type="project" value="UniProtKB-EC"/>
</dbReference>
<dbReference type="Proteomes" id="UP000488839">
    <property type="component" value="Unassembled WGS sequence"/>
</dbReference>
<proteinExistence type="inferred from homology"/>
<dbReference type="InterPro" id="IPR024185">
    <property type="entry name" value="FTHF_cligase-like_sf"/>
</dbReference>
<evidence type="ECO:0000256" key="4">
    <source>
        <dbReference type="RuleBase" id="RU361279"/>
    </source>
</evidence>
<dbReference type="SUPFAM" id="SSF100950">
    <property type="entry name" value="NagB/RpiA/CoA transferase-like"/>
    <property type="match status" value="1"/>
</dbReference>
<dbReference type="GO" id="GO:0046872">
    <property type="term" value="F:metal ion binding"/>
    <property type="evidence" value="ECO:0007669"/>
    <property type="project" value="UniProtKB-KW"/>
</dbReference>
<dbReference type="GO" id="GO:0035999">
    <property type="term" value="P:tetrahydrofolate interconversion"/>
    <property type="evidence" value="ECO:0007669"/>
    <property type="project" value="TreeGrafter"/>
</dbReference>
<dbReference type="Gene3D" id="3.40.50.10420">
    <property type="entry name" value="NagB/RpiA/CoA transferase-like"/>
    <property type="match status" value="1"/>
</dbReference>
<comment type="caution">
    <text evidence="5">The sequence shown here is derived from an EMBL/GenBank/DDBJ whole genome shotgun (WGS) entry which is preliminary data.</text>
</comment>
<keyword evidence="4" id="KW-0479">Metal-binding</keyword>
<organism evidence="5 6">
    <name type="scientific">Adlercreutzia rubneri</name>
    <dbReference type="NCBI Taxonomy" id="2916441"/>
    <lineage>
        <taxon>Bacteria</taxon>
        <taxon>Bacillati</taxon>
        <taxon>Actinomycetota</taxon>
        <taxon>Coriobacteriia</taxon>
        <taxon>Eggerthellales</taxon>
        <taxon>Eggerthellaceae</taxon>
        <taxon>Adlercreutzia</taxon>
    </lineage>
</organism>
<keyword evidence="6" id="KW-1185">Reference proteome</keyword>
<reference evidence="5 6" key="1">
    <citation type="submission" date="2019-11" db="EMBL/GenBank/DDBJ databases">
        <title>Whole genome shotgun sequencing (WGS) data from Adlercreutzia equolifaciens ResAG-91, Eggerthella lenta MRI-F36, MRI-F37, MRI-F40, ResAG-49, ResAG-88, ResAG-121, ResAG-145, and Gordonibacter sp. ResAG-5, ResAG-26, ResAG-43, ResAG-50, ResAG-59.</title>
        <authorList>
            <person name="Stoll D.A."/>
            <person name="Danylec N."/>
            <person name="Franz C.M.A.P."/>
            <person name="Huch M."/>
        </authorList>
    </citation>
    <scope>NUCLEOTIDE SEQUENCE [LARGE SCALE GENOMIC DNA]</scope>
    <source>
        <strain evidence="5 6">ResAG-91</strain>
    </source>
</reference>